<evidence type="ECO:0000256" key="4">
    <source>
        <dbReference type="ARBA" id="ARBA00023136"/>
    </source>
</evidence>
<comment type="subcellular location">
    <subcellularLocation>
        <location evidence="1">Membrane</location>
        <topology evidence="1">Multi-pass membrane protein</topology>
    </subcellularLocation>
</comment>
<keyword evidence="4 5" id="KW-0472">Membrane</keyword>
<reference evidence="6 7" key="1">
    <citation type="submission" date="2018-10" db="EMBL/GenBank/DDBJ databases">
        <title>A high-quality apple genome assembly.</title>
        <authorList>
            <person name="Hu J."/>
        </authorList>
    </citation>
    <scope>NUCLEOTIDE SEQUENCE [LARGE SCALE GENOMIC DNA]</scope>
    <source>
        <strain evidence="7">cv. HFTH1</strain>
        <tissue evidence="6">Young leaf</tissue>
    </source>
</reference>
<accession>A0A498K4H4</accession>
<evidence type="ECO:0000313" key="6">
    <source>
        <dbReference type="EMBL" id="RXI00885.1"/>
    </source>
</evidence>
<keyword evidence="7" id="KW-1185">Reference proteome</keyword>
<protein>
    <submittedName>
        <fullName evidence="6">Uncharacterized protein</fullName>
    </submittedName>
</protein>
<dbReference type="PANTHER" id="PTHR43184">
    <property type="entry name" value="MAJOR FACILITATOR SUPERFAMILY TRANSPORTER 16, ISOFORM B"/>
    <property type="match status" value="1"/>
</dbReference>
<gene>
    <name evidence="6" type="ORF">DVH24_001119</name>
</gene>
<evidence type="ECO:0000256" key="1">
    <source>
        <dbReference type="ARBA" id="ARBA00004141"/>
    </source>
</evidence>
<keyword evidence="3 5" id="KW-1133">Transmembrane helix</keyword>
<dbReference type="PANTHER" id="PTHR43184:SF12">
    <property type="entry name" value="SUGAR PHOSPHATE EXCHANGER 3"/>
    <property type="match status" value="1"/>
</dbReference>
<dbReference type="Proteomes" id="UP000290289">
    <property type="component" value="Chromosome 4"/>
</dbReference>
<dbReference type="GO" id="GO:0016020">
    <property type="term" value="C:membrane"/>
    <property type="evidence" value="ECO:0007669"/>
    <property type="project" value="UniProtKB-SubCell"/>
</dbReference>
<keyword evidence="2 5" id="KW-0812">Transmembrane</keyword>
<feature type="transmembrane region" description="Helical" evidence="5">
    <location>
        <begin position="6"/>
        <end position="25"/>
    </location>
</feature>
<evidence type="ECO:0000256" key="2">
    <source>
        <dbReference type="ARBA" id="ARBA00022692"/>
    </source>
</evidence>
<proteinExistence type="predicted"/>
<evidence type="ECO:0000256" key="5">
    <source>
        <dbReference type="SAM" id="Phobius"/>
    </source>
</evidence>
<evidence type="ECO:0000256" key="3">
    <source>
        <dbReference type="ARBA" id="ARBA00022989"/>
    </source>
</evidence>
<dbReference type="EMBL" id="RDQH01000330">
    <property type="protein sequence ID" value="RXI00885.1"/>
    <property type="molecule type" value="Genomic_DNA"/>
</dbReference>
<organism evidence="6 7">
    <name type="scientific">Malus domestica</name>
    <name type="common">Apple</name>
    <name type="synonym">Pyrus malus</name>
    <dbReference type="NCBI Taxonomy" id="3750"/>
    <lineage>
        <taxon>Eukaryota</taxon>
        <taxon>Viridiplantae</taxon>
        <taxon>Streptophyta</taxon>
        <taxon>Embryophyta</taxon>
        <taxon>Tracheophyta</taxon>
        <taxon>Spermatophyta</taxon>
        <taxon>Magnoliopsida</taxon>
        <taxon>eudicotyledons</taxon>
        <taxon>Gunneridae</taxon>
        <taxon>Pentapetalae</taxon>
        <taxon>rosids</taxon>
        <taxon>fabids</taxon>
        <taxon>Rosales</taxon>
        <taxon>Rosaceae</taxon>
        <taxon>Amygdaloideae</taxon>
        <taxon>Maleae</taxon>
        <taxon>Malus</taxon>
    </lineage>
</organism>
<evidence type="ECO:0000313" key="7">
    <source>
        <dbReference type="Proteomes" id="UP000290289"/>
    </source>
</evidence>
<comment type="caution">
    <text evidence="6">The sequence shown here is derived from an EMBL/GenBank/DDBJ whole genome shotgun (WGS) entry which is preliminary data.</text>
</comment>
<name>A0A498K4H4_MALDO</name>
<dbReference type="AlphaFoldDB" id="A0A498K4H4"/>
<sequence>MIGSGIFVALFGMGYFLNIHVFGFYHGMQMIAGLFEATASNLEVVPDDEEANMKKGFMVNGKTKLFVKLGLGDSRALATVTAIIDGTGSMQTREPLVLSSRQMDEEHPM</sequence>
<dbReference type="GO" id="GO:0055062">
    <property type="term" value="P:phosphate ion homeostasis"/>
    <property type="evidence" value="ECO:0007669"/>
    <property type="project" value="TreeGrafter"/>
</dbReference>